<evidence type="ECO:0000256" key="2">
    <source>
        <dbReference type="ARBA" id="ARBA00008017"/>
    </source>
</evidence>
<comment type="subunit">
    <text evidence="7">Homoheptamer.</text>
</comment>
<dbReference type="Gene3D" id="2.30.30.60">
    <property type="match status" value="1"/>
</dbReference>
<accession>A0A084IGM2</accession>
<dbReference type="AlphaFoldDB" id="A0A084IGM2"/>
<dbReference type="InterPro" id="IPR006686">
    <property type="entry name" value="MscS_channel_CS"/>
</dbReference>
<dbReference type="PANTHER" id="PTHR30221:SF1">
    <property type="entry name" value="SMALL-CONDUCTANCE MECHANOSENSITIVE CHANNEL"/>
    <property type="match status" value="1"/>
</dbReference>
<evidence type="ECO:0000256" key="5">
    <source>
        <dbReference type="ARBA" id="ARBA00022989"/>
    </source>
</evidence>
<dbReference type="Proteomes" id="UP000028302">
    <property type="component" value="Unassembled WGS sequence"/>
</dbReference>
<evidence type="ECO:0000259" key="8">
    <source>
        <dbReference type="Pfam" id="PF00924"/>
    </source>
</evidence>
<proteinExistence type="inferred from homology"/>
<gene>
    <name evidence="10" type="ORF">C41B8_17838</name>
</gene>
<dbReference type="InterPro" id="IPR010920">
    <property type="entry name" value="LSM_dom_sf"/>
</dbReference>
<evidence type="ECO:0000256" key="6">
    <source>
        <dbReference type="ARBA" id="ARBA00023136"/>
    </source>
</evidence>
<dbReference type="InterPro" id="IPR011066">
    <property type="entry name" value="MscS_channel_C_sf"/>
</dbReference>
<name>A0A084IGM2_SALHC</name>
<keyword evidence="11" id="KW-1185">Reference proteome</keyword>
<evidence type="ECO:0000313" key="11">
    <source>
        <dbReference type="Proteomes" id="UP000028302"/>
    </source>
</evidence>
<dbReference type="SUPFAM" id="SSF50182">
    <property type="entry name" value="Sm-like ribonucleoproteins"/>
    <property type="match status" value="1"/>
</dbReference>
<keyword evidence="7" id="KW-0997">Cell inner membrane</keyword>
<dbReference type="Pfam" id="PF00924">
    <property type="entry name" value="MS_channel_2nd"/>
    <property type="match status" value="1"/>
</dbReference>
<keyword evidence="3" id="KW-1003">Cell membrane</keyword>
<dbReference type="GO" id="GO:0008381">
    <property type="term" value="F:mechanosensitive monoatomic ion channel activity"/>
    <property type="evidence" value="ECO:0007669"/>
    <property type="project" value="InterPro"/>
</dbReference>
<keyword evidence="4 7" id="KW-0812">Transmembrane</keyword>
<dbReference type="eggNOG" id="COG0668">
    <property type="taxonomic scope" value="Bacteria"/>
</dbReference>
<keyword evidence="7" id="KW-0406">Ion transport</keyword>
<keyword evidence="7" id="KW-0813">Transport</keyword>
<dbReference type="Pfam" id="PF21082">
    <property type="entry name" value="MS_channel_3rd"/>
    <property type="match status" value="1"/>
</dbReference>
<keyword evidence="7" id="KW-0407">Ion channel</keyword>
<dbReference type="OrthoDB" id="9809206at2"/>
<reference evidence="10 11" key="1">
    <citation type="submission" date="2013-03" db="EMBL/GenBank/DDBJ databases">
        <title>Salinisphaera hydrothermalis C41B8 Genome Sequencing.</title>
        <authorList>
            <person name="Li C."/>
            <person name="Lai Q."/>
            <person name="Shao Z."/>
        </authorList>
    </citation>
    <scope>NUCLEOTIDE SEQUENCE [LARGE SCALE GENOMIC DNA]</scope>
    <source>
        <strain evidence="10 11">C41B8</strain>
    </source>
</reference>
<evidence type="ECO:0000256" key="3">
    <source>
        <dbReference type="ARBA" id="ARBA00022475"/>
    </source>
</evidence>
<dbReference type="STRING" id="1304275.C41B8_17838"/>
<evidence type="ECO:0000313" key="10">
    <source>
        <dbReference type="EMBL" id="KEZ75856.1"/>
    </source>
</evidence>
<keyword evidence="6 7" id="KW-0472">Membrane</keyword>
<protein>
    <recommendedName>
        <fullName evidence="7">Small-conductance mechanosensitive channel</fullName>
    </recommendedName>
</protein>
<sequence>MVITHLAGDARTLIAVAVILLLTIVAAGMVRLLITRAIRLATQHDDYDPTGLLFSKRIISGAVYVVGLGCALAQIPKFAVLGHSMLAGAGVLTLVAGLASQQVLSNVMSGVLIVIFKPFRLRDRITVNGLTGTVEDMNLREIVLRDADNNRIVIPNAMVSSNAVVNSHRTDPRVCTALEFGIGYASDIDSALAIMVDEVARHPLHIDPRTPAQIEAGESAVVARVTALGESAVVLKVWPWAKDADDGFVMSCDLRQRIKQRFDAEGIEIPYPQRTISYRDPAAARASTVSPER</sequence>
<dbReference type="GO" id="GO:0005886">
    <property type="term" value="C:plasma membrane"/>
    <property type="evidence" value="ECO:0007669"/>
    <property type="project" value="UniProtKB-SubCell"/>
</dbReference>
<dbReference type="RefSeq" id="WP_037341374.1">
    <property type="nucleotide sequence ID" value="NZ_APNK01000048.1"/>
</dbReference>
<comment type="subcellular location">
    <subcellularLocation>
        <location evidence="7">Cell inner membrane</location>
        <topology evidence="7">Multi-pass membrane protein</topology>
    </subcellularLocation>
    <subcellularLocation>
        <location evidence="1">Cell membrane</location>
        <topology evidence="1">Multi-pass membrane protein</topology>
    </subcellularLocation>
</comment>
<feature type="transmembrane region" description="Helical" evidence="7">
    <location>
        <begin position="12"/>
        <end position="34"/>
    </location>
</feature>
<comment type="caution">
    <text evidence="10">The sequence shown here is derived from an EMBL/GenBank/DDBJ whole genome shotgun (WGS) entry which is preliminary data.</text>
</comment>
<dbReference type="PROSITE" id="PS01246">
    <property type="entry name" value="UPF0003"/>
    <property type="match status" value="1"/>
</dbReference>
<feature type="transmembrane region" description="Helical" evidence="7">
    <location>
        <begin position="54"/>
        <end position="75"/>
    </location>
</feature>
<comment type="caution">
    <text evidence="7">Lacks conserved residue(s) required for the propagation of feature annotation.</text>
</comment>
<evidence type="ECO:0000256" key="7">
    <source>
        <dbReference type="RuleBase" id="RU369025"/>
    </source>
</evidence>
<dbReference type="PANTHER" id="PTHR30221">
    <property type="entry name" value="SMALL-CONDUCTANCE MECHANOSENSITIVE CHANNEL"/>
    <property type="match status" value="1"/>
</dbReference>
<dbReference type="SUPFAM" id="SSF82689">
    <property type="entry name" value="Mechanosensitive channel protein MscS (YggB), C-terminal domain"/>
    <property type="match status" value="1"/>
</dbReference>
<dbReference type="Gene3D" id="1.10.287.1260">
    <property type="match status" value="1"/>
</dbReference>
<dbReference type="InterPro" id="IPR049278">
    <property type="entry name" value="MS_channel_C"/>
</dbReference>
<dbReference type="InterPro" id="IPR006685">
    <property type="entry name" value="MscS_channel_2nd"/>
</dbReference>
<dbReference type="InterPro" id="IPR045275">
    <property type="entry name" value="MscS_archaea/bacteria_type"/>
</dbReference>
<evidence type="ECO:0000259" key="9">
    <source>
        <dbReference type="Pfam" id="PF21082"/>
    </source>
</evidence>
<comment type="similarity">
    <text evidence="2 7">Belongs to the MscS (TC 1.A.23) family.</text>
</comment>
<evidence type="ECO:0000256" key="4">
    <source>
        <dbReference type="ARBA" id="ARBA00022692"/>
    </source>
</evidence>
<feature type="domain" description="Mechanosensitive ion channel MscS C-terminal" evidence="9">
    <location>
        <begin position="178"/>
        <end position="269"/>
    </location>
</feature>
<comment type="function">
    <text evidence="7">Mechanosensitive channel that participates in the regulation of osmotic pressure changes within the cell, opening in response to stretch forces in the membrane lipid bilayer, without the need for other proteins. Contributes to normal resistance to hypoosmotic shock. Forms an ion channel of 1.0 nanosiemens conductance with a slight preference for anions.</text>
</comment>
<keyword evidence="5 7" id="KW-1133">Transmembrane helix</keyword>
<feature type="domain" description="Mechanosensitive ion channel MscS" evidence="8">
    <location>
        <begin position="103"/>
        <end position="169"/>
    </location>
</feature>
<dbReference type="EMBL" id="APNK01000048">
    <property type="protein sequence ID" value="KEZ75856.1"/>
    <property type="molecule type" value="Genomic_DNA"/>
</dbReference>
<dbReference type="InterPro" id="IPR023408">
    <property type="entry name" value="MscS_beta-dom_sf"/>
</dbReference>
<feature type="transmembrane region" description="Helical" evidence="7">
    <location>
        <begin position="87"/>
        <end position="116"/>
    </location>
</feature>
<dbReference type="Gene3D" id="3.30.70.100">
    <property type="match status" value="1"/>
</dbReference>
<evidence type="ECO:0000256" key="1">
    <source>
        <dbReference type="ARBA" id="ARBA00004651"/>
    </source>
</evidence>
<organism evidence="10 11">
    <name type="scientific">Salinisphaera hydrothermalis (strain C41B8)</name>
    <dbReference type="NCBI Taxonomy" id="1304275"/>
    <lineage>
        <taxon>Bacteria</taxon>
        <taxon>Pseudomonadati</taxon>
        <taxon>Pseudomonadota</taxon>
        <taxon>Gammaproteobacteria</taxon>
        <taxon>Salinisphaerales</taxon>
        <taxon>Salinisphaeraceae</taxon>
        <taxon>Salinisphaera</taxon>
    </lineage>
</organism>